<evidence type="ECO:0000256" key="12">
    <source>
        <dbReference type="SAM" id="SignalP"/>
    </source>
</evidence>
<dbReference type="PIRSF" id="PIRSF016302">
    <property type="entry name" value="Man_a_manosd"/>
    <property type="match status" value="1"/>
</dbReference>
<proteinExistence type="inferred from homology"/>
<dbReference type="EC" id="3.2.1.101" evidence="4 10"/>
<dbReference type="GO" id="GO:0008496">
    <property type="term" value="F:mannan endo-1,6-alpha-mannosidase activity"/>
    <property type="evidence" value="ECO:0007669"/>
    <property type="project" value="UniProtKB-UniRule"/>
</dbReference>
<evidence type="ECO:0000256" key="8">
    <source>
        <dbReference type="ARBA" id="ARBA00023180"/>
    </source>
</evidence>
<name>A0A177A618_9PEZI</name>
<dbReference type="GO" id="GO:0012505">
    <property type="term" value="C:endomembrane system"/>
    <property type="evidence" value="ECO:0007669"/>
    <property type="project" value="UniProtKB-SubCell"/>
</dbReference>
<evidence type="ECO:0000256" key="10">
    <source>
        <dbReference type="PIRNR" id="PIRNR016302"/>
    </source>
</evidence>
<dbReference type="FunFam" id="1.50.10.20:FF:000006">
    <property type="entry name" value="Mannan endo-1,6-alpha-mannosidase"/>
    <property type="match status" value="1"/>
</dbReference>
<keyword evidence="8" id="KW-0325">Glycoprotein</keyword>
<dbReference type="InterPro" id="IPR008928">
    <property type="entry name" value="6-hairpin_glycosidase_sf"/>
</dbReference>
<dbReference type="VEuPathDB" id="FungiDB:GMDG_07399"/>
<dbReference type="OrthoDB" id="4187847at2759"/>
<keyword evidence="11" id="KW-1133">Transmembrane helix</keyword>
<dbReference type="GO" id="GO:0009272">
    <property type="term" value="P:fungal-type cell wall biogenesis"/>
    <property type="evidence" value="ECO:0007669"/>
    <property type="project" value="TreeGrafter"/>
</dbReference>
<organism evidence="13">
    <name type="scientific">Pseudogymnoascus destructans</name>
    <dbReference type="NCBI Taxonomy" id="655981"/>
    <lineage>
        <taxon>Eukaryota</taxon>
        <taxon>Fungi</taxon>
        <taxon>Dikarya</taxon>
        <taxon>Ascomycota</taxon>
        <taxon>Pezizomycotina</taxon>
        <taxon>Leotiomycetes</taxon>
        <taxon>Thelebolales</taxon>
        <taxon>Thelebolaceae</taxon>
        <taxon>Pseudogymnoascus</taxon>
    </lineage>
</organism>
<dbReference type="InterPro" id="IPR005198">
    <property type="entry name" value="Glyco_hydro_76"/>
</dbReference>
<dbReference type="PANTHER" id="PTHR12145">
    <property type="entry name" value="MANNAN ENDO-1,6-ALPHA-MANNOSIDASE DCW1"/>
    <property type="match status" value="1"/>
</dbReference>
<feature type="signal peptide" evidence="12">
    <location>
        <begin position="1"/>
        <end position="23"/>
    </location>
</feature>
<dbReference type="eggNOG" id="ENOG502QSWP">
    <property type="taxonomic scope" value="Eukaryota"/>
</dbReference>
<evidence type="ECO:0000256" key="6">
    <source>
        <dbReference type="ARBA" id="ARBA00022801"/>
    </source>
</evidence>
<keyword evidence="7 11" id="KW-0472">Membrane</keyword>
<dbReference type="Pfam" id="PF03663">
    <property type="entry name" value="Glyco_hydro_76"/>
    <property type="match status" value="1"/>
</dbReference>
<protein>
    <recommendedName>
        <fullName evidence="4 10">Mannan endo-1,6-alpha-mannosidase</fullName>
        <ecNumber evidence="4 10">3.2.1.101</ecNumber>
    </recommendedName>
</protein>
<evidence type="ECO:0000256" key="9">
    <source>
        <dbReference type="ARBA" id="ARBA00023295"/>
    </source>
</evidence>
<evidence type="ECO:0000256" key="11">
    <source>
        <dbReference type="SAM" id="Phobius"/>
    </source>
</evidence>
<evidence type="ECO:0000256" key="4">
    <source>
        <dbReference type="ARBA" id="ARBA00012350"/>
    </source>
</evidence>
<keyword evidence="9 10" id="KW-0326">Glycosidase</keyword>
<evidence type="ECO:0000256" key="5">
    <source>
        <dbReference type="ARBA" id="ARBA00022729"/>
    </source>
</evidence>
<gene>
    <name evidence="13" type="primary">DCW1_3</name>
    <name evidence="13" type="ORF">VC83_07145</name>
</gene>
<dbReference type="AlphaFoldDB" id="A0A177A618"/>
<feature type="chain" id="PRO_5008056355" description="Mannan endo-1,6-alpha-mannosidase" evidence="12">
    <location>
        <begin position="24"/>
        <end position="461"/>
    </location>
</feature>
<dbReference type="Gene3D" id="1.50.10.20">
    <property type="match status" value="1"/>
</dbReference>
<accession>A0A177A618</accession>
<evidence type="ECO:0000256" key="1">
    <source>
        <dbReference type="ARBA" id="ARBA00001452"/>
    </source>
</evidence>
<sequence length="461" mass="50110">MRLWSVARFAAAACLGGAQLAAAIEFDPASPASIKSATGEVAKKLMSFYTGNKPGDTPGYLPDPYYWWEAGAMFGAMIDYWYYTNDTTYNDIVEQALVHQAGDDRNYMPINASKSMGNDDQGFWGMTAMMAAERNFQNPPKDQPQWLALAQAVFSLQSGRWDTETCGGGLKWQVYVFNKGYDYKNSISNGAMFNIASRLAVYTGNSTYAEWAEKTWDWVESIGLINDKGDVFDGSSDLLNCTELDHTQWSYNAGIWLHGAANMYKFTNNSEKWLERSTRILNKASTQFFWKDTGIMYEPCEATPGEPLCNIDQMSFKAYLSRWLGATSRLIPSLAPKIMGLLQSSAVAAANQCIPGPVGAECGLRWYEGATDGREGVGQQMGAMDVMGALLVTGARDLVTNKTGGTSLGDYGDSVDTAAKVRGSIEVTTAGRAAAGMLTAGMCALVGVAVWFMVGSDGWVA</sequence>
<evidence type="ECO:0000256" key="3">
    <source>
        <dbReference type="ARBA" id="ARBA00009699"/>
    </source>
</evidence>
<keyword evidence="5 12" id="KW-0732">Signal</keyword>
<comment type="catalytic activity">
    <reaction evidence="1 10">
        <text>Random hydrolysis of (1-&gt;6)-alpha-D-mannosidic linkages in unbranched (1-&gt;6)-mannans.</text>
        <dbReference type="EC" id="3.2.1.101"/>
    </reaction>
</comment>
<dbReference type="PANTHER" id="PTHR12145:SF41">
    <property type="entry name" value="MANNAN ENDO-1,6-ALPHA-MANNOSIDASE"/>
    <property type="match status" value="1"/>
</dbReference>
<evidence type="ECO:0000256" key="2">
    <source>
        <dbReference type="ARBA" id="ARBA00004308"/>
    </source>
</evidence>
<dbReference type="SUPFAM" id="SSF48208">
    <property type="entry name" value="Six-hairpin glycosidases"/>
    <property type="match status" value="1"/>
</dbReference>
<keyword evidence="11" id="KW-0812">Transmembrane</keyword>
<reference evidence="13" key="1">
    <citation type="submission" date="2016-03" db="EMBL/GenBank/DDBJ databases">
        <title>Updated assembly of Pseudogymnoascus destructans, the fungus causing white-nose syndrome of bats.</title>
        <authorList>
            <person name="Palmer J.M."/>
            <person name="Drees K.P."/>
            <person name="Foster J.T."/>
            <person name="Lindner D.L."/>
        </authorList>
    </citation>
    <scope>NUCLEOTIDE SEQUENCE [LARGE SCALE GENOMIC DNA]</scope>
    <source>
        <strain evidence="13">20631-21</strain>
    </source>
</reference>
<dbReference type="Proteomes" id="UP000077154">
    <property type="component" value="Unassembled WGS sequence"/>
</dbReference>
<feature type="transmembrane region" description="Helical" evidence="11">
    <location>
        <begin position="433"/>
        <end position="454"/>
    </location>
</feature>
<dbReference type="InterPro" id="IPR014480">
    <property type="entry name" value="Mannan-1_6-alpha_mannosidase"/>
</dbReference>
<dbReference type="EMBL" id="KV441403">
    <property type="protein sequence ID" value="OAF56583.1"/>
    <property type="molecule type" value="Genomic_DNA"/>
</dbReference>
<evidence type="ECO:0000256" key="7">
    <source>
        <dbReference type="ARBA" id="ARBA00023136"/>
    </source>
</evidence>
<dbReference type="GeneID" id="36290195"/>
<keyword evidence="6 10" id="KW-0378">Hydrolase</keyword>
<dbReference type="GO" id="GO:0016052">
    <property type="term" value="P:carbohydrate catabolic process"/>
    <property type="evidence" value="ECO:0007669"/>
    <property type="project" value="InterPro"/>
</dbReference>
<dbReference type="RefSeq" id="XP_024321877.1">
    <property type="nucleotide sequence ID" value="XM_024470723.1"/>
</dbReference>
<evidence type="ECO:0000313" key="13">
    <source>
        <dbReference type="EMBL" id="OAF56583.1"/>
    </source>
</evidence>
<comment type="similarity">
    <text evidence="3 10">Belongs to the glycosyl hydrolase 76 family.</text>
</comment>
<comment type="subcellular location">
    <subcellularLocation>
        <location evidence="2">Endomembrane system</location>
    </subcellularLocation>
</comment>